<dbReference type="AlphaFoldDB" id="A0A0D0E846"/>
<keyword evidence="3" id="KW-1185">Reference proteome</keyword>
<protein>
    <submittedName>
        <fullName evidence="2">Uncharacterized protein</fullName>
    </submittedName>
</protein>
<proteinExistence type="predicted"/>
<accession>A0A0D0E846</accession>
<feature type="compositionally biased region" description="Basic residues" evidence="1">
    <location>
        <begin position="47"/>
        <end position="57"/>
    </location>
</feature>
<sequence>MPPDPNPNSNINPILLALDLQTRAQQNITCSTWMINDGSRSRDGRKNNSRHACRRKS</sequence>
<name>A0A0D0E846_9AGAM</name>
<reference evidence="2 3" key="1">
    <citation type="submission" date="2014-04" db="EMBL/GenBank/DDBJ databases">
        <authorList>
            <consortium name="DOE Joint Genome Institute"/>
            <person name="Kuo A."/>
            <person name="Kohler A."/>
            <person name="Jargeat P."/>
            <person name="Nagy L.G."/>
            <person name="Floudas D."/>
            <person name="Copeland A."/>
            <person name="Barry K.W."/>
            <person name="Cichocki N."/>
            <person name="Veneault-Fourrey C."/>
            <person name="LaButti K."/>
            <person name="Lindquist E.A."/>
            <person name="Lipzen A."/>
            <person name="Lundell T."/>
            <person name="Morin E."/>
            <person name="Murat C."/>
            <person name="Sun H."/>
            <person name="Tunlid A."/>
            <person name="Henrissat B."/>
            <person name="Grigoriev I.V."/>
            <person name="Hibbett D.S."/>
            <person name="Martin F."/>
            <person name="Nordberg H.P."/>
            <person name="Cantor M.N."/>
            <person name="Hua S.X."/>
        </authorList>
    </citation>
    <scope>NUCLEOTIDE SEQUENCE [LARGE SCALE GENOMIC DNA]</scope>
    <source>
        <strain evidence="2 3">Ve08.2h10</strain>
    </source>
</reference>
<gene>
    <name evidence="2" type="ORF">PAXRUDRAFT_827845</name>
</gene>
<evidence type="ECO:0000313" key="3">
    <source>
        <dbReference type="Proteomes" id="UP000054538"/>
    </source>
</evidence>
<evidence type="ECO:0000313" key="2">
    <source>
        <dbReference type="EMBL" id="KIK94605.1"/>
    </source>
</evidence>
<dbReference type="EMBL" id="KN825096">
    <property type="protein sequence ID" value="KIK94605.1"/>
    <property type="molecule type" value="Genomic_DNA"/>
</dbReference>
<organism evidence="2 3">
    <name type="scientific">Paxillus rubicundulus Ve08.2h10</name>
    <dbReference type="NCBI Taxonomy" id="930991"/>
    <lineage>
        <taxon>Eukaryota</taxon>
        <taxon>Fungi</taxon>
        <taxon>Dikarya</taxon>
        <taxon>Basidiomycota</taxon>
        <taxon>Agaricomycotina</taxon>
        <taxon>Agaricomycetes</taxon>
        <taxon>Agaricomycetidae</taxon>
        <taxon>Boletales</taxon>
        <taxon>Paxilineae</taxon>
        <taxon>Paxillaceae</taxon>
        <taxon>Paxillus</taxon>
    </lineage>
</organism>
<evidence type="ECO:0000256" key="1">
    <source>
        <dbReference type="SAM" id="MobiDB-lite"/>
    </source>
</evidence>
<dbReference type="InParanoid" id="A0A0D0E846"/>
<feature type="region of interest" description="Disordered" evidence="1">
    <location>
        <begin position="35"/>
        <end position="57"/>
    </location>
</feature>
<dbReference type="HOGENOM" id="CLU_2997097_0_0_1"/>
<dbReference type="Proteomes" id="UP000054538">
    <property type="component" value="Unassembled WGS sequence"/>
</dbReference>
<reference evidence="3" key="2">
    <citation type="submission" date="2015-01" db="EMBL/GenBank/DDBJ databases">
        <title>Evolutionary Origins and Diversification of the Mycorrhizal Mutualists.</title>
        <authorList>
            <consortium name="DOE Joint Genome Institute"/>
            <consortium name="Mycorrhizal Genomics Consortium"/>
            <person name="Kohler A."/>
            <person name="Kuo A."/>
            <person name="Nagy L.G."/>
            <person name="Floudas D."/>
            <person name="Copeland A."/>
            <person name="Barry K.W."/>
            <person name="Cichocki N."/>
            <person name="Veneault-Fourrey C."/>
            <person name="LaButti K."/>
            <person name="Lindquist E.A."/>
            <person name="Lipzen A."/>
            <person name="Lundell T."/>
            <person name="Morin E."/>
            <person name="Murat C."/>
            <person name="Riley R."/>
            <person name="Ohm R."/>
            <person name="Sun H."/>
            <person name="Tunlid A."/>
            <person name="Henrissat B."/>
            <person name="Grigoriev I.V."/>
            <person name="Hibbett D.S."/>
            <person name="Martin F."/>
        </authorList>
    </citation>
    <scope>NUCLEOTIDE SEQUENCE [LARGE SCALE GENOMIC DNA]</scope>
    <source>
        <strain evidence="3">Ve08.2h10</strain>
    </source>
</reference>